<feature type="region of interest" description="Disordered" evidence="1">
    <location>
        <begin position="1"/>
        <end position="22"/>
    </location>
</feature>
<keyword evidence="4" id="KW-1185">Reference proteome</keyword>
<reference evidence="4" key="2">
    <citation type="submission" date="2015-01" db="EMBL/GenBank/DDBJ databases">
        <title>Evolutionary Origins and Diversification of the Mycorrhizal Mutualists.</title>
        <authorList>
            <consortium name="DOE Joint Genome Institute"/>
            <consortium name="Mycorrhizal Genomics Consortium"/>
            <person name="Kohler A."/>
            <person name="Kuo A."/>
            <person name="Nagy L.G."/>
            <person name="Floudas D."/>
            <person name="Copeland A."/>
            <person name="Barry K.W."/>
            <person name="Cichocki N."/>
            <person name="Veneault-Fourrey C."/>
            <person name="LaButti K."/>
            <person name="Lindquist E.A."/>
            <person name="Lipzen A."/>
            <person name="Lundell T."/>
            <person name="Morin E."/>
            <person name="Murat C."/>
            <person name="Riley R."/>
            <person name="Ohm R."/>
            <person name="Sun H."/>
            <person name="Tunlid A."/>
            <person name="Henrissat B."/>
            <person name="Grigoriev I.V."/>
            <person name="Hibbett D.S."/>
            <person name="Martin F."/>
        </authorList>
    </citation>
    <scope>NUCLEOTIDE SEQUENCE [LARGE SCALE GENOMIC DNA]</scope>
    <source>
        <strain evidence="2 4">MUT 4182</strain>
    </source>
</reference>
<dbReference type="Proteomes" id="UP000054248">
    <property type="component" value="Unassembled WGS sequence"/>
</dbReference>
<protein>
    <submittedName>
        <fullName evidence="3">Uncharacterized protein</fullName>
    </submittedName>
</protein>
<gene>
    <name evidence="3" type="ORF">M407DRAFT_245530</name>
    <name evidence="2" type="ORF">M407DRAFT_246273</name>
</gene>
<reference evidence="3" key="3">
    <citation type="submission" date="2015-02" db="EMBL/GenBank/DDBJ databases">
        <title>Evolutionary Origins and Diversification of the Mycorrhizal Mutualists.</title>
        <authorList>
            <consortium name="DOE Joint Genome Institute"/>
            <consortium name="Mycorrhizal Genomics Consortium"/>
            <person name="Kohler A."/>
            <person name="Kuo A."/>
            <person name="Nagy L.G."/>
            <person name="Floudas D."/>
            <person name="Copeland A."/>
            <person name="Barry K.W."/>
            <person name="Cichocki N."/>
            <person name="Veneault-Fourrey C."/>
            <person name="LaButti K."/>
            <person name="Lindquist E.A."/>
            <person name="Lipzen A."/>
            <person name="Lundell T."/>
            <person name="Morin E."/>
            <person name="Murat C."/>
            <person name="Riley R."/>
            <person name="Ohm R."/>
            <person name="Sun H."/>
            <person name="Tunlid A."/>
            <person name="Henrissat B."/>
            <person name="Grigoriev I.V."/>
            <person name="Hibbett D.S."/>
            <person name="Martin F."/>
        </authorList>
    </citation>
    <scope>NUCLEOTIDE SEQUENCE</scope>
    <source>
        <strain evidence="3">MUT 4182</strain>
    </source>
</reference>
<dbReference type="HOGENOM" id="CLU_2833044_0_0_1"/>
<evidence type="ECO:0000313" key="2">
    <source>
        <dbReference type="EMBL" id="KIO19127.1"/>
    </source>
</evidence>
<dbReference type="EMBL" id="KN823239">
    <property type="protein sequence ID" value="KIO19127.1"/>
    <property type="molecule type" value="Genomic_DNA"/>
</dbReference>
<evidence type="ECO:0000256" key="1">
    <source>
        <dbReference type="SAM" id="MobiDB-lite"/>
    </source>
</evidence>
<proteinExistence type="predicted"/>
<dbReference type="AlphaFoldDB" id="A0A0C3KIB4"/>
<name>A0A0C3KIB4_9AGAM</name>
<evidence type="ECO:0000313" key="3">
    <source>
        <dbReference type="EMBL" id="KIO21238.1"/>
    </source>
</evidence>
<evidence type="ECO:0000313" key="4">
    <source>
        <dbReference type="Proteomes" id="UP000054248"/>
    </source>
</evidence>
<accession>A0A0C3KIB4</accession>
<dbReference type="EMBL" id="KN823144">
    <property type="protein sequence ID" value="KIO21238.1"/>
    <property type="molecule type" value="Genomic_DNA"/>
</dbReference>
<organism evidence="3 4">
    <name type="scientific">Tulasnella calospora MUT 4182</name>
    <dbReference type="NCBI Taxonomy" id="1051891"/>
    <lineage>
        <taxon>Eukaryota</taxon>
        <taxon>Fungi</taxon>
        <taxon>Dikarya</taxon>
        <taxon>Basidiomycota</taxon>
        <taxon>Agaricomycotina</taxon>
        <taxon>Agaricomycetes</taxon>
        <taxon>Cantharellales</taxon>
        <taxon>Tulasnellaceae</taxon>
        <taxon>Tulasnella</taxon>
    </lineage>
</organism>
<sequence length="66" mass="7426">MSAATARVPHQDRHSALPYKFSFDPPKRIPEFEPRGSNHSATVTRGEWTLVIDLIFRHAIQVLGAT</sequence>
<reference evidence="3 4" key="1">
    <citation type="submission" date="2014-04" db="EMBL/GenBank/DDBJ databases">
        <authorList>
            <consortium name="DOE Joint Genome Institute"/>
            <person name="Kuo A."/>
            <person name="Girlanda M."/>
            <person name="Perotto S."/>
            <person name="Kohler A."/>
            <person name="Nagy L.G."/>
            <person name="Floudas D."/>
            <person name="Copeland A."/>
            <person name="Barry K.W."/>
            <person name="Cichocki N."/>
            <person name="Veneault-Fourrey C."/>
            <person name="LaButti K."/>
            <person name="Lindquist E.A."/>
            <person name="Lipzen A."/>
            <person name="Lundell T."/>
            <person name="Morin E."/>
            <person name="Murat C."/>
            <person name="Sun H."/>
            <person name="Tunlid A."/>
            <person name="Henrissat B."/>
            <person name="Grigoriev I.V."/>
            <person name="Hibbett D.S."/>
            <person name="Martin F."/>
            <person name="Nordberg H.P."/>
            <person name="Cantor M.N."/>
            <person name="Hua S.X."/>
        </authorList>
    </citation>
    <scope>NUCLEOTIDE SEQUENCE [LARGE SCALE GENOMIC DNA]</scope>
    <source>
        <strain evidence="3 4">MUT 4182</strain>
    </source>
</reference>